<gene>
    <name evidence="2" type="ORF">ACFSHS_17040</name>
</gene>
<name>A0ABW4XDB3_9ACTN</name>
<evidence type="ECO:0008006" key="4">
    <source>
        <dbReference type="Google" id="ProtNLM"/>
    </source>
</evidence>
<evidence type="ECO:0000313" key="2">
    <source>
        <dbReference type="EMBL" id="MFD2093272.1"/>
    </source>
</evidence>
<evidence type="ECO:0000256" key="1">
    <source>
        <dbReference type="SAM" id="Phobius"/>
    </source>
</evidence>
<evidence type="ECO:0000313" key="3">
    <source>
        <dbReference type="Proteomes" id="UP001597402"/>
    </source>
</evidence>
<dbReference type="Proteomes" id="UP001597402">
    <property type="component" value="Unassembled WGS sequence"/>
</dbReference>
<accession>A0ABW4XDB3</accession>
<dbReference type="EMBL" id="JBHUHP010000016">
    <property type="protein sequence ID" value="MFD2093272.1"/>
    <property type="molecule type" value="Genomic_DNA"/>
</dbReference>
<feature type="transmembrane region" description="Helical" evidence="1">
    <location>
        <begin position="6"/>
        <end position="26"/>
    </location>
</feature>
<keyword evidence="1" id="KW-0812">Transmembrane</keyword>
<reference evidence="3" key="1">
    <citation type="journal article" date="2019" name="Int. J. Syst. Evol. Microbiol.">
        <title>The Global Catalogue of Microorganisms (GCM) 10K type strain sequencing project: providing services to taxonomists for standard genome sequencing and annotation.</title>
        <authorList>
            <consortium name="The Broad Institute Genomics Platform"/>
            <consortium name="The Broad Institute Genome Sequencing Center for Infectious Disease"/>
            <person name="Wu L."/>
            <person name="Ma J."/>
        </authorList>
    </citation>
    <scope>NUCLEOTIDE SEQUENCE [LARGE SCALE GENOMIC DNA]</scope>
    <source>
        <strain evidence="3">JCM 3338</strain>
    </source>
</reference>
<feature type="transmembrane region" description="Helical" evidence="1">
    <location>
        <begin position="151"/>
        <end position="169"/>
    </location>
</feature>
<proteinExistence type="predicted"/>
<keyword evidence="1" id="KW-1133">Transmembrane helix</keyword>
<keyword evidence="3" id="KW-1185">Reference proteome</keyword>
<sequence>MLIAIVACEIGFWVVLAAGLLARYGFRRRRLGGALLLAVPLVDLVLLVLTAVDLRSGAEPDVTHGLAALYLGFSVAFGHDLVRWADVRVAHRFAGGPAPQGPPPSGTVARAQKEWRDFGLAVVGTALAAAVLAGLALATAPGVDDGPLLGLLPKLGVVLVIWLLGWPVWESVRTWNARQPEQVSGR</sequence>
<keyword evidence="1" id="KW-0472">Membrane</keyword>
<feature type="transmembrane region" description="Helical" evidence="1">
    <location>
        <begin position="33"/>
        <end position="52"/>
    </location>
</feature>
<feature type="transmembrane region" description="Helical" evidence="1">
    <location>
        <begin position="64"/>
        <end position="82"/>
    </location>
</feature>
<feature type="transmembrane region" description="Helical" evidence="1">
    <location>
        <begin position="118"/>
        <end position="139"/>
    </location>
</feature>
<protein>
    <recommendedName>
        <fullName evidence="4">Integral membrane protein</fullName>
    </recommendedName>
</protein>
<organism evidence="2 3">
    <name type="scientific">Blastococcus deserti</name>
    <dbReference type="NCBI Taxonomy" id="2259033"/>
    <lineage>
        <taxon>Bacteria</taxon>
        <taxon>Bacillati</taxon>
        <taxon>Actinomycetota</taxon>
        <taxon>Actinomycetes</taxon>
        <taxon>Geodermatophilales</taxon>
        <taxon>Geodermatophilaceae</taxon>
        <taxon>Blastococcus</taxon>
    </lineage>
</organism>
<comment type="caution">
    <text evidence="2">The sequence shown here is derived from an EMBL/GenBank/DDBJ whole genome shotgun (WGS) entry which is preliminary data.</text>
</comment>
<dbReference type="RefSeq" id="WP_376878635.1">
    <property type="nucleotide sequence ID" value="NZ_JBHUHP010000016.1"/>
</dbReference>